<comment type="similarity">
    <text evidence="1">Belongs to the multicopper oxidase family.</text>
</comment>
<proteinExistence type="inferred from homology"/>
<evidence type="ECO:0000313" key="3">
    <source>
        <dbReference type="EMBL" id="KAK5777553.1"/>
    </source>
</evidence>
<dbReference type="Proteomes" id="UP001358586">
    <property type="component" value="Chromosome 12"/>
</dbReference>
<dbReference type="EMBL" id="JARKNE010000012">
    <property type="protein sequence ID" value="KAK5777553.1"/>
    <property type="molecule type" value="Genomic_DNA"/>
</dbReference>
<name>A0ABR0MUA0_GOSAR</name>
<gene>
    <name evidence="3" type="ORF">PVK06_045520</name>
</gene>
<sequence length="73" mass="8318">MSIRLVFIVVQVHKYINSHHGPPKTEISVINGTFRGFIEVILQNNNTKVQTYHLSGYVFFVVGKEFVSSTNHV</sequence>
<organism evidence="3 4">
    <name type="scientific">Gossypium arboreum</name>
    <name type="common">Tree cotton</name>
    <name type="synonym">Gossypium nanking</name>
    <dbReference type="NCBI Taxonomy" id="29729"/>
    <lineage>
        <taxon>Eukaryota</taxon>
        <taxon>Viridiplantae</taxon>
        <taxon>Streptophyta</taxon>
        <taxon>Embryophyta</taxon>
        <taxon>Tracheophyta</taxon>
        <taxon>Spermatophyta</taxon>
        <taxon>Magnoliopsida</taxon>
        <taxon>eudicotyledons</taxon>
        <taxon>Gunneridae</taxon>
        <taxon>Pentapetalae</taxon>
        <taxon>rosids</taxon>
        <taxon>malvids</taxon>
        <taxon>Malvales</taxon>
        <taxon>Malvaceae</taxon>
        <taxon>Malvoideae</taxon>
        <taxon>Gossypium</taxon>
    </lineage>
</organism>
<comment type="caution">
    <text evidence="3">The sequence shown here is derived from an EMBL/GenBank/DDBJ whole genome shotgun (WGS) entry which is preliminary data.</text>
</comment>
<reference evidence="3 4" key="1">
    <citation type="submission" date="2023-03" db="EMBL/GenBank/DDBJ databases">
        <title>WGS of Gossypium arboreum.</title>
        <authorList>
            <person name="Yu D."/>
        </authorList>
    </citation>
    <scope>NUCLEOTIDE SEQUENCE [LARGE SCALE GENOMIC DNA]</scope>
    <source>
        <tissue evidence="3">Leaf</tissue>
    </source>
</reference>
<keyword evidence="4" id="KW-1185">Reference proteome</keyword>
<accession>A0ABR0MUA0</accession>
<feature type="domain" description="Plastocyanin-like" evidence="2">
    <location>
        <begin position="22"/>
        <end position="66"/>
    </location>
</feature>
<dbReference type="Pfam" id="PF07731">
    <property type="entry name" value="Cu-oxidase_2"/>
    <property type="match status" value="1"/>
</dbReference>
<evidence type="ECO:0000313" key="4">
    <source>
        <dbReference type="Proteomes" id="UP001358586"/>
    </source>
</evidence>
<evidence type="ECO:0000256" key="1">
    <source>
        <dbReference type="ARBA" id="ARBA00010609"/>
    </source>
</evidence>
<protein>
    <recommendedName>
        <fullName evidence="2">Plastocyanin-like domain-containing protein</fullName>
    </recommendedName>
</protein>
<dbReference type="InterPro" id="IPR011706">
    <property type="entry name" value="Cu-oxidase_C"/>
</dbReference>
<evidence type="ECO:0000259" key="2">
    <source>
        <dbReference type="Pfam" id="PF07731"/>
    </source>
</evidence>